<dbReference type="InterPro" id="IPR036388">
    <property type="entry name" value="WH-like_DNA-bd_sf"/>
</dbReference>
<dbReference type="PRINTS" id="PR00039">
    <property type="entry name" value="HTHLYSR"/>
</dbReference>
<dbReference type="Pfam" id="PF03466">
    <property type="entry name" value="LysR_substrate"/>
    <property type="match status" value="1"/>
</dbReference>
<dbReference type="Gene3D" id="3.40.190.10">
    <property type="entry name" value="Periplasmic binding protein-like II"/>
    <property type="match status" value="2"/>
</dbReference>
<dbReference type="InterPro" id="IPR005119">
    <property type="entry name" value="LysR_subst-bd"/>
</dbReference>
<reference evidence="6 7" key="1">
    <citation type="submission" date="2015-05" db="EMBL/GenBank/DDBJ databases">
        <authorList>
            <person name="Tang B."/>
            <person name="Yu Y."/>
        </authorList>
    </citation>
    <scope>NUCLEOTIDE SEQUENCE [LARGE SCALE GENOMIC DNA]</scope>
    <source>
        <strain evidence="6 7">DSM 7029</strain>
    </source>
</reference>
<evidence type="ECO:0000256" key="4">
    <source>
        <dbReference type="ARBA" id="ARBA00023163"/>
    </source>
</evidence>
<dbReference type="GO" id="GO:0003700">
    <property type="term" value="F:DNA-binding transcription factor activity"/>
    <property type="evidence" value="ECO:0007669"/>
    <property type="project" value="InterPro"/>
</dbReference>
<keyword evidence="3" id="KW-0238">DNA-binding</keyword>
<dbReference type="KEGG" id="pbh:AAW51_3954"/>
<feature type="domain" description="HTH lysR-type" evidence="5">
    <location>
        <begin position="1"/>
        <end position="58"/>
    </location>
</feature>
<dbReference type="PATRIC" id="fig|413882.6.peg.4129"/>
<dbReference type="RefSeq" id="WP_053013780.1">
    <property type="nucleotide sequence ID" value="NZ_CP011371.1"/>
</dbReference>
<dbReference type="Pfam" id="PF00126">
    <property type="entry name" value="HTH_1"/>
    <property type="match status" value="1"/>
</dbReference>
<dbReference type="GO" id="GO:0032993">
    <property type="term" value="C:protein-DNA complex"/>
    <property type="evidence" value="ECO:0007669"/>
    <property type="project" value="TreeGrafter"/>
</dbReference>
<keyword evidence="4" id="KW-0804">Transcription</keyword>
<sequence length="310" mass="33578">MELRHLRYFAAVAESGSLSAAADKLFIAQPALSKQIRQLEEELGVLLFARHARGVVLTAAGKALLPEVRVQLMSMGRLVNLARRAKADEIHCLRIGLVPTATGTVLPALAARLRASHPGIDIDVRDMKSSDQVEALLADEIDLGIASIPPRHASISVACELDDRLCIALHCQDPRALRPTLDLQQFAEDRFAAFTEQPWLSHSGRSSELFVEAGFQPYVHYHAATVHGVLDLVAAGLAVALVPATVAVHRPKQVVVRALSDAPRCQPLTVLRRRADGNPVLVSVEPALRDIFVELQREGDEALSEAAHAS</sequence>
<dbReference type="InterPro" id="IPR000847">
    <property type="entry name" value="LysR_HTH_N"/>
</dbReference>
<evidence type="ECO:0000256" key="1">
    <source>
        <dbReference type="ARBA" id="ARBA00009437"/>
    </source>
</evidence>
<dbReference type="PANTHER" id="PTHR30346">
    <property type="entry name" value="TRANSCRIPTIONAL DUAL REGULATOR HCAR-RELATED"/>
    <property type="match status" value="1"/>
</dbReference>
<dbReference type="Proteomes" id="UP000035352">
    <property type="component" value="Chromosome"/>
</dbReference>
<dbReference type="STRING" id="413882.AAW51_3954"/>
<dbReference type="GO" id="GO:0003677">
    <property type="term" value="F:DNA binding"/>
    <property type="evidence" value="ECO:0007669"/>
    <property type="project" value="UniProtKB-KW"/>
</dbReference>
<evidence type="ECO:0000313" key="6">
    <source>
        <dbReference type="EMBL" id="AKJ30645.1"/>
    </source>
</evidence>
<evidence type="ECO:0000313" key="7">
    <source>
        <dbReference type="Proteomes" id="UP000035352"/>
    </source>
</evidence>
<dbReference type="SUPFAM" id="SSF46785">
    <property type="entry name" value="Winged helix' DNA-binding domain"/>
    <property type="match status" value="1"/>
</dbReference>
<proteinExistence type="inferred from homology"/>
<comment type="similarity">
    <text evidence="1">Belongs to the LysR transcriptional regulatory family.</text>
</comment>
<accession>A0A0G3BVT9</accession>
<dbReference type="Gene3D" id="1.10.10.10">
    <property type="entry name" value="Winged helix-like DNA-binding domain superfamily/Winged helix DNA-binding domain"/>
    <property type="match status" value="1"/>
</dbReference>
<organism evidence="6 7">
    <name type="scientific">Caldimonas brevitalea</name>
    <dbReference type="NCBI Taxonomy" id="413882"/>
    <lineage>
        <taxon>Bacteria</taxon>
        <taxon>Pseudomonadati</taxon>
        <taxon>Pseudomonadota</taxon>
        <taxon>Betaproteobacteria</taxon>
        <taxon>Burkholderiales</taxon>
        <taxon>Sphaerotilaceae</taxon>
        <taxon>Caldimonas</taxon>
    </lineage>
</organism>
<dbReference type="FunFam" id="1.10.10.10:FF:000001">
    <property type="entry name" value="LysR family transcriptional regulator"/>
    <property type="match status" value="1"/>
</dbReference>
<gene>
    <name evidence="6" type="ORF">AAW51_3954</name>
</gene>
<evidence type="ECO:0000256" key="3">
    <source>
        <dbReference type="ARBA" id="ARBA00023125"/>
    </source>
</evidence>
<name>A0A0G3BVT9_9BURK</name>
<dbReference type="EMBL" id="CP011371">
    <property type="protein sequence ID" value="AKJ30645.1"/>
    <property type="molecule type" value="Genomic_DNA"/>
</dbReference>
<dbReference type="PANTHER" id="PTHR30346:SF28">
    <property type="entry name" value="HTH-TYPE TRANSCRIPTIONAL REGULATOR CYNR"/>
    <property type="match status" value="1"/>
</dbReference>
<dbReference type="AlphaFoldDB" id="A0A0G3BVT9"/>
<dbReference type="SUPFAM" id="SSF53850">
    <property type="entry name" value="Periplasmic binding protein-like II"/>
    <property type="match status" value="1"/>
</dbReference>
<dbReference type="PROSITE" id="PS50931">
    <property type="entry name" value="HTH_LYSR"/>
    <property type="match status" value="1"/>
</dbReference>
<keyword evidence="2" id="KW-0805">Transcription regulation</keyword>
<keyword evidence="7" id="KW-1185">Reference proteome</keyword>
<dbReference type="InterPro" id="IPR036390">
    <property type="entry name" value="WH_DNA-bd_sf"/>
</dbReference>
<protein>
    <submittedName>
        <fullName evidence="6">LysR family transcriptional regulator YnfL</fullName>
    </submittedName>
</protein>
<dbReference type="CDD" id="cd08414">
    <property type="entry name" value="PBP2_LTTR_aromatics_like"/>
    <property type="match status" value="1"/>
</dbReference>
<evidence type="ECO:0000256" key="2">
    <source>
        <dbReference type="ARBA" id="ARBA00023015"/>
    </source>
</evidence>
<evidence type="ECO:0000259" key="5">
    <source>
        <dbReference type="PROSITE" id="PS50931"/>
    </source>
</evidence>